<feature type="signal peptide" evidence="2">
    <location>
        <begin position="1"/>
        <end position="21"/>
    </location>
</feature>
<name>A0A2A9NWZ7_9AGAR</name>
<reference evidence="3 4" key="1">
    <citation type="submission" date="2014-02" db="EMBL/GenBank/DDBJ databases">
        <title>Transposable element dynamics among asymbiotic and ectomycorrhizal Amanita fungi.</title>
        <authorList>
            <consortium name="DOE Joint Genome Institute"/>
            <person name="Hess J."/>
            <person name="Skrede I."/>
            <person name="Wolfe B."/>
            <person name="LaButti K."/>
            <person name="Ohm R.A."/>
            <person name="Grigoriev I.V."/>
            <person name="Pringle A."/>
        </authorList>
    </citation>
    <scope>NUCLEOTIDE SEQUENCE [LARGE SCALE GENOMIC DNA]</scope>
    <source>
        <strain evidence="3 4">SKay4041</strain>
    </source>
</reference>
<keyword evidence="1" id="KW-0812">Transmembrane</keyword>
<evidence type="ECO:0000256" key="1">
    <source>
        <dbReference type="SAM" id="Phobius"/>
    </source>
</evidence>
<evidence type="ECO:0000313" key="4">
    <source>
        <dbReference type="Proteomes" id="UP000242287"/>
    </source>
</evidence>
<keyword evidence="1" id="KW-0472">Membrane</keyword>
<feature type="chain" id="PRO_5012066540" evidence="2">
    <location>
        <begin position="22"/>
        <end position="200"/>
    </location>
</feature>
<dbReference type="EMBL" id="KZ301976">
    <property type="protein sequence ID" value="PFH52921.1"/>
    <property type="molecule type" value="Genomic_DNA"/>
</dbReference>
<proteinExistence type="predicted"/>
<evidence type="ECO:0000256" key="2">
    <source>
        <dbReference type="SAM" id="SignalP"/>
    </source>
</evidence>
<dbReference type="OrthoDB" id="3259746at2759"/>
<feature type="transmembrane region" description="Helical" evidence="1">
    <location>
        <begin position="182"/>
        <end position="199"/>
    </location>
</feature>
<dbReference type="Proteomes" id="UP000242287">
    <property type="component" value="Unassembled WGS sequence"/>
</dbReference>
<evidence type="ECO:0000313" key="3">
    <source>
        <dbReference type="EMBL" id="PFH52921.1"/>
    </source>
</evidence>
<protein>
    <submittedName>
        <fullName evidence="3">Uncharacterized protein</fullName>
    </submittedName>
</protein>
<gene>
    <name evidence="3" type="ORF">AMATHDRAFT_138875</name>
</gene>
<keyword evidence="2" id="KW-0732">Signal</keyword>
<sequence length="200" mass="20784">MYTTLVSVALFAATAITGALAGFAISTPQFTQCQEATFSWEKTVGPYHVVVVKADDPCGDPVIDLGEIDKTSISWPVKLPGNTKVQLYVEDSGDSEAWSGVIEVHKSDDASCVSADTFKDFGLTPPTSSAAHSSTFVVAPTPSSTSTQVVTEPQNSGLVPIGAANAGNNPFSSSGTRTMHQISAPILAICALFAAFVLVL</sequence>
<accession>A0A2A9NWZ7</accession>
<dbReference type="AlphaFoldDB" id="A0A2A9NWZ7"/>
<keyword evidence="1" id="KW-1133">Transmembrane helix</keyword>
<keyword evidence="4" id="KW-1185">Reference proteome</keyword>
<organism evidence="3 4">
    <name type="scientific">Amanita thiersii Skay4041</name>
    <dbReference type="NCBI Taxonomy" id="703135"/>
    <lineage>
        <taxon>Eukaryota</taxon>
        <taxon>Fungi</taxon>
        <taxon>Dikarya</taxon>
        <taxon>Basidiomycota</taxon>
        <taxon>Agaricomycotina</taxon>
        <taxon>Agaricomycetes</taxon>
        <taxon>Agaricomycetidae</taxon>
        <taxon>Agaricales</taxon>
        <taxon>Pluteineae</taxon>
        <taxon>Amanitaceae</taxon>
        <taxon>Amanita</taxon>
    </lineage>
</organism>